<keyword evidence="2" id="KW-1185">Reference proteome</keyword>
<accession>A0ACB8RCT5</accession>
<evidence type="ECO:0000313" key="1">
    <source>
        <dbReference type="EMBL" id="KAI0041863.1"/>
    </source>
</evidence>
<protein>
    <submittedName>
        <fullName evidence="1">Uncharacterized protein</fullName>
    </submittedName>
</protein>
<proteinExistence type="predicted"/>
<sequence>MDKALEGLDPFSDSPVRGWTGRAVVDSPSPKDESRSFSPTARSASPAGSTRPRPSKKASMLSTFSSLAATEISDEPPSPSKRRWDSLRHHVLPHGAAPPRMHQAMSSVGSATPPRPSTPKQFRMPRLGFKQVVEQAQEVSVDQARRFADEVMRACLIARSGEQKGQKREREGTLGLMAAMNFMNTTTSLATSASSSTTNFAQPRVKGPRRPPSLQSVATAAARGAPASSSLYAVIIRYASLSGRPTSPLPHEAEVLSALLMPFLSPLPDAILESERVQAIETFETVIKSWIPGSNEGELERCAWCCKAAQGVVESRPMRMRILGVLSSCLFSSEGSFRGGSPIVFQSLLQTLFSLFASFSSSPTTLEESQFLRELIGSILQGSLSDLDHELVEQEYDVRMNPDDSHAVVDALVVIALSTAAENVLESQRPHLLRYLANDFWSPMNEVALPPANLIPLYARKLVRCAHALFNLLPPVGDSRYLAVPDTDVVLGLMQTHLLPEAQALQDHDAVHECRVAIARLSMKLFCVGSATEQDAAASLIADWYEEGGPWKSGFEAALTRTIQEDVWPSLTTVLNVLVDGLPDEVRSPVIAAILPILNERLVQDPPSLPAPALTELLDTVSHAYPKLFFKPLFACAAASKEMTVVTHLRIVAMLAKVLPSFWTSDVDMMLVALMSGSTPASKKAGPEGNEPWGQARPGQLVILAELIAHVQKVAQERDPQSGADAMLTAKARFFFALEYKLGNLLEAKERSSSTPVTQRIMLSVLFYEIRVLLRSLKQAPWLSRLVRWVVDASTEVDEITDEDPPLAFMRMASMYTAAQETPRTTQRRQSAFLLSPSLSEDGFRATHDVKKSVPAVTLSERRTLFDCFGKGLLRNACRLFVVLFGLLTDGDYERLSITLWRDGLQSPDTEVQAATTFLLMQSAEKIPEAFLSLVRSDVTSTQPSVRRDAAKRISVMSAWRYQLLSQTYITDKNHRRPFKLARGPIAFMPTDIGSGTFVLEEDPERLKTNDGTVLPHELRKRLADIGWTQEDNEVDQKHNWDRTPLSLLPLQQVERLDGGSTSSVPKSPLLSPGADGVGRPPSPSLMQDTTNTSSTQQAVKRRPIFAPSLASILLDVAFMTYDLDYTVASAARSTILDLMRDDPSLITRPVLDSFAGDEQSISSAISVLRAFLHIQRILPPAMAHHLFNHLTGFLKFAARQPDIPNALLGFAYSLPLLSKLVTQVSDMSIREIRRAKVEIFLIPSGSLWFPPTAPPGEMFPRVPGMIGSRADPDAIRRLAYVTVIRISQHILFLNMLQRNPQDVQAIRKNMSRLVLPSMTDAVDPPLIELRDYIPRKQEHSQTPSPESATVAGLSLMLARSYVLLVAEIFKSMPRHLNDRNELAVLINGLNRILLAHGDDIGIVGHVLVALMTASTRFRRIFLSGGGYTLFMPVIMKVYAESELNFGIRAAIEYATNRFYALHQEAFVFQTLDILSQISMLPDVECNWMAEQAFTLLYTLRDKTPLSAPDVAGIHDSNKTQEREALLVTTAEDKPQAFLSLLRRGNSSGDRADLPVPEEYEGGRLNMDDLVRLFLTVIGHDPGIRRAEHFLRLLQLMAPSLYEASSPARNVLRDGINALAMIFLSRSTGKAKVPEATSQLRSQDMNLDALNEEVNLATDPSGATKRPSDLAAMRLDCLSLVAAFTKSGGYFSSAASQRIFELVKIVAKDSSRADSDRLSTFLSEYAQNALLRHGLRLKHVLGWLSLMAPVFKVYAPVIDLSGVLSVVSQVASDPVYANEPAFSRMIVSQYCVVGLEVCELAASEGLSLSLPLRPVLTKLLCQALFFQGVDIIGVLERQPLSYEFLAGIIYPIALVLPLTENVLQDVRWTEEWRRTTPSRTWTRLLGLVMNICRKSESARKDIDRPRTLERTRSQENRKKVSRAPSATTLSISIQIMKVIIVRAEKDLSASIPGIWIQLGLFFKELLSDGNARFALESQNVSIPPSPLGSPLMKSQSFEDVNPFAPSVRSRTPTLTSFSQPRLLDYLLWSLLEFACLHRSPLMLQLRILMQEKAVLLDQQLRQQVHPLGHAGNRLSFASAFSKSRRRSGQWSGAPSPDGSPLLTPAKLRAQPPPELFLTPPRADERQPGYARSPMTPHGDTLGGPRIVHLGPVRNADALLFRRSPSPHGGGGGGGGLGQMRMWGLAKTTKVRSAVLVRATYRRIRVVQQMMGYGTLLPILEEGADGADEVRLWSRVGALRAVAQETEQLMEEFNKEEEAEDDDTVMVDPDQSLAP</sequence>
<organism evidence="1 2">
    <name type="scientific">Auriscalpium vulgare</name>
    <dbReference type="NCBI Taxonomy" id="40419"/>
    <lineage>
        <taxon>Eukaryota</taxon>
        <taxon>Fungi</taxon>
        <taxon>Dikarya</taxon>
        <taxon>Basidiomycota</taxon>
        <taxon>Agaricomycotina</taxon>
        <taxon>Agaricomycetes</taxon>
        <taxon>Russulales</taxon>
        <taxon>Auriscalpiaceae</taxon>
        <taxon>Auriscalpium</taxon>
    </lineage>
</organism>
<dbReference type="Proteomes" id="UP000814033">
    <property type="component" value="Unassembled WGS sequence"/>
</dbReference>
<gene>
    <name evidence="1" type="ORF">FA95DRAFT_1500866</name>
</gene>
<dbReference type="EMBL" id="MU276097">
    <property type="protein sequence ID" value="KAI0041863.1"/>
    <property type="molecule type" value="Genomic_DNA"/>
</dbReference>
<reference evidence="1" key="1">
    <citation type="submission" date="2021-02" db="EMBL/GenBank/DDBJ databases">
        <authorList>
            <consortium name="DOE Joint Genome Institute"/>
            <person name="Ahrendt S."/>
            <person name="Looney B.P."/>
            <person name="Miyauchi S."/>
            <person name="Morin E."/>
            <person name="Drula E."/>
            <person name="Courty P.E."/>
            <person name="Chicoki N."/>
            <person name="Fauchery L."/>
            <person name="Kohler A."/>
            <person name="Kuo A."/>
            <person name="Labutti K."/>
            <person name="Pangilinan J."/>
            <person name="Lipzen A."/>
            <person name="Riley R."/>
            <person name="Andreopoulos W."/>
            <person name="He G."/>
            <person name="Johnson J."/>
            <person name="Barry K.W."/>
            <person name="Grigoriev I.V."/>
            <person name="Nagy L."/>
            <person name="Hibbett D."/>
            <person name="Henrissat B."/>
            <person name="Matheny P.B."/>
            <person name="Labbe J."/>
            <person name="Martin F."/>
        </authorList>
    </citation>
    <scope>NUCLEOTIDE SEQUENCE</scope>
    <source>
        <strain evidence="1">FP105234-sp</strain>
    </source>
</reference>
<evidence type="ECO:0000313" key="2">
    <source>
        <dbReference type="Proteomes" id="UP000814033"/>
    </source>
</evidence>
<name>A0ACB8RCT5_9AGAM</name>
<comment type="caution">
    <text evidence="1">The sequence shown here is derived from an EMBL/GenBank/DDBJ whole genome shotgun (WGS) entry which is preliminary data.</text>
</comment>
<reference evidence="1" key="2">
    <citation type="journal article" date="2022" name="New Phytol.">
        <title>Evolutionary transition to the ectomycorrhizal habit in the genomes of a hyperdiverse lineage of mushroom-forming fungi.</title>
        <authorList>
            <person name="Looney B."/>
            <person name="Miyauchi S."/>
            <person name="Morin E."/>
            <person name="Drula E."/>
            <person name="Courty P.E."/>
            <person name="Kohler A."/>
            <person name="Kuo A."/>
            <person name="LaButti K."/>
            <person name="Pangilinan J."/>
            <person name="Lipzen A."/>
            <person name="Riley R."/>
            <person name="Andreopoulos W."/>
            <person name="He G."/>
            <person name="Johnson J."/>
            <person name="Nolan M."/>
            <person name="Tritt A."/>
            <person name="Barry K.W."/>
            <person name="Grigoriev I.V."/>
            <person name="Nagy L.G."/>
            <person name="Hibbett D."/>
            <person name="Henrissat B."/>
            <person name="Matheny P.B."/>
            <person name="Labbe J."/>
            <person name="Martin F.M."/>
        </authorList>
    </citation>
    <scope>NUCLEOTIDE SEQUENCE</scope>
    <source>
        <strain evidence="1">FP105234-sp</strain>
    </source>
</reference>